<protein>
    <submittedName>
        <fullName evidence="2">Uncharacterized protein</fullName>
    </submittedName>
</protein>
<dbReference type="HOGENOM" id="CLU_2005223_0_0_1"/>
<evidence type="ECO:0000313" key="2">
    <source>
        <dbReference type="EMBL" id="EFI91878.1"/>
    </source>
</evidence>
<keyword evidence="1" id="KW-0812">Transmembrane</keyword>
<evidence type="ECO:0000256" key="1">
    <source>
        <dbReference type="SAM" id="Phobius"/>
    </source>
</evidence>
<evidence type="ECO:0000313" key="3">
    <source>
        <dbReference type="Proteomes" id="UP000007431"/>
    </source>
</evidence>
<reference evidence="2 3" key="1">
    <citation type="journal article" date="2010" name="Nat. Biotechnol.">
        <title>Genome sequence of the model mushroom Schizophyllum commune.</title>
        <authorList>
            <person name="Ohm R.A."/>
            <person name="de Jong J.F."/>
            <person name="Lugones L.G."/>
            <person name="Aerts A."/>
            <person name="Kothe E."/>
            <person name="Stajich J.E."/>
            <person name="de Vries R.P."/>
            <person name="Record E."/>
            <person name="Levasseur A."/>
            <person name="Baker S.E."/>
            <person name="Bartholomew K.A."/>
            <person name="Coutinho P.M."/>
            <person name="Erdmann S."/>
            <person name="Fowler T.J."/>
            <person name="Gathman A.C."/>
            <person name="Lombard V."/>
            <person name="Henrissat B."/>
            <person name="Knabe N."/>
            <person name="Kuees U."/>
            <person name="Lilly W.W."/>
            <person name="Lindquist E."/>
            <person name="Lucas S."/>
            <person name="Magnuson J.K."/>
            <person name="Piumi F."/>
            <person name="Raudaskoski M."/>
            <person name="Salamov A."/>
            <person name="Schmutz J."/>
            <person name="Schwarze F.W.M.R."/>
            <person name="vanKuyk P.A."/>
            <person name="Horton J.S."/>
            <person name="Grigoriev I.V."/>
            <person name="Woesten H.A.B."/>
        </authorList>
    </citation>
    <scope>NUCLEOTIDE SEQUENCE [LARGE SCALE GENOMIC DNA]</scope>
    <source>
        <strain evidence="3">H4-8 / FGSC 9210</strain>
    </source>
</reference>
<accession>D8QJV9</accession>
<name>D8QJV9_SCHCM</name>
<proteinExistence type="predicted"/>
<sequence>MSWPRGLYFVLVFTTRLSTRFPVHLIAYRPLYTYPRLVLPPSSPSFLPPPRPPSLLTYAHADRFSQSLLLNAIPALCFFGVVFCPTTLLTRPVSYFTYPPLPRRLAPPPDTPLLRLVTNLPRSG</sequence>
<keyword evidence="1" id="KW-1133">Transmembrane helix</keyword>
<organism evidence="3">
    <name type="scientific">Schizophyllum commune (strain H4-8 / FGSC 9210)</name>
    <name type="common">Split gill fungus</name>
    <dbReference type="NCBI Taxonomy" id="578458"/>
    <lineage>
        <taxon>Eukaryota</taxon>
        <taxon>Fungi</taxon>
        <taxon>Dikarya</taxon>
        <taxon>Basidiomycota</taxon>
        <taxon>Agaricomycotina</taxon>
        <taxon>Agaricomycetes</taxon>
        <taxon>Agaricomycetidae</taxon>
        <taxon>Agaricales</taxon>
        <taxon>Schizophyllaceae</taxon>
        <taxon>Schizophyllum</taxon>
    </lineage>
</organism>
<keyword evidence="3" id="KW-1185">Reference proteome</keyword>
<feature type="non-terminal residue" evidence="2">
    <location>
        <position position="124"/>
    </location>
</feature>
<dbReference type="AlphaFoldDB" id="D8QJV9"/>
<feature type="transmembrane region" description="Helical" evidence="1">
    <location>
        <begin position="68"/>
        <end position="89"/>
    </location>
</feature>
<dbReference type="EMBL" id="GL377315">
    <property type="protein sequence ID" value="EFI91878.1"/>
    <property type="molecule type" value="Genomic_DNA"/>
</dbReference>
<keyword evidence="1" id="KW-0472">Membrane</keyword>
<dbReference type="Proteomes" id="UP000007431">
    <property type="component" value="Unassembled WGS sequence"/>
</dbReference>
<gene>
    <name evidence="2" type="ORF">SCHCODRAFT_114134</name>
</gene>
<dbReference type="VEuPathDB" id="FungiDB:SCHCODRAFT_02753474"/>
<dbReference type="InParanoid" id="D8QJV9"/>